<keyword evidence="3" id="KW-1185">Reference proteome</keyword>
<dbReference type="EMBL" id="BMEY01000021">
    <property type="protein sequence ID" value="GGA87924.1"/>
    <property type="molecule type" value="Genomic_DNA"/>
</dbReference>
<dbReference type="Proteomes" id="UP000613512">
    <property type="component" value="Unassembled WGS sequence"/>
</dbReference>
<evidence type="ECO:0008006" key="4">
    <source>
        <dbReference type="Google" id="ProtNLM"/>
    </source>
</evidence>
<reference evidence="2" key="1">
    <citation type="journal article" date="2014" name="Int. J. Syst. Evol. Microbiol.">
        <title>Complete genome sequence of Corynebacterium casei LMG S-19264T (=DSM 44701T), isolated from a smear-ripened cheese.</title>
        <authorList>
            <consortium name="US DOE Joint Genome Institute (JGI-PGF)"/>
            <person name="Walter F."/>
            <person name="Albersmeier A."/>
            <person name="Kalinowski J."/>
            <person name="Ruckert C."/>
        </authorList>
    </citation>
    <scope>NUCLEOTIDE SEQUENCE</scope>
    <source>
        <strain evidence="2">CGMCC 1.12408</strain>
    </source>
</reference>
<sequence>MKKIKISSLLIIAFLLVGCGNSPETQIYNHLEEAVNLEVGFEDQQDQITILEQEEQELYKQIIELGIDELDKIKELSGSAIASIDKRSEKILLEKESLEASREEFQKSKELIEEIEDETVKEKALSMYETMINRFEAYDVLHQAYNESLSLEKELYEMLQQEELEQEELQEHIEIVNLKYQEVIQANEEFNNYTSEYNDLKKSFYELAEINVKYAENSK</sequence>
<dbReference type="Pfam" id="PF10368">
    <property type="entry name" value="YkyA"/>
    <property type="match status" value="1"/>
</dbReference>
<organism evidence="2 3">
    <name type="scientific">Ornithinibacillus halotolerans</name>
    <dbReference type="NCBI Taxonomy" id="1274357"/>
    <lineage>
        <taxon>Bacteria</taxon>
        <taxon>Bacillati</taxon>
        <taxon>Bacillota</taxon>
        <taxon>Bacilli</taxon>
        <taxon>Bacillales</taxon>
        <taxon>Bacillaceae</taxon>
        <taxon>Ornithinibacillus</taxon>
    </lineage>
</organism>
<evidence type="ECO:0000256" key="1">
    <source>
        <dbReference type="SAM" id="Coils"/>
    </source>
</evidence>
<dbReference type="SUPFAM" id="SSF140423">
    <property type="entry name" value="MW0975(SA0943)-like"/>
    <property type="match status" value="1"/>
</dbReference>
<dbReference type="RefSeq" id="WP_188385808.1">
    <property type="nucleotide sequence ID" value="NZ_BMEY01000021.1"/>
</dbReference>
<keyword evidence="1" id="KW-0175">Coiled coil</keyword>
<name>A0A916S827_9BACI</name>
<dbReference type="PROSITE" id="PS51257">
    <property type="entry name" value="PROKAR_LIPOPROTEIN"/>
    <property type="match status" value="1"/>
</dbReference>
<dbReference type="InterPro" id="IPR019454">
    <property type="entry name" value="Lipoprot_YkyA-like"/>
</dbReference>
<gene>
    <name evidence="2" type="ORF">GCM10008025_33330</name>
</gene>
<reference evidence="2" key="2">
    <citation type="submission" date="2020-09" db="EMBL/GenBank/DDBJ databases">
        <authorList>
            <person name="Sun Q."/>
            <person name="Zhou Y."/>
        </authorList>
    </citation>
    <scope>NUCLEOTIDE SEQUENCE</scope>
    <source>
        <strain evidence="2">CGMCC 1.12408</strain>
    </source>
</reference>
<dbReference type="AlphaFoldDB" id="A0A916S827"/>
<accession>A0A916S827</accession>
<dbReference type="Gene3D" id="1.20.120.570">
    <property type="entry name" value="YkyA-like"/>
    <property type="match status" value="1"/>
</dbReference>
<comment type="caution">
    <text evidence="2">The sequence shown here is derived from an EMBL/GenBank/DDBJ whole genome shotgun (WGS) entry which is preliminary data.</text>
</comment>
<evidence type="ECO:0000313" key="3">
    <source>
        <dbReference type="Proteomes" id="UP000613512"/>
    </source>
</evidence>
<proteinExistence type="predicted"/>
<protein>
    <recommendedName>
        <fullName evidence="4">Cell-wall binding lipoprotein</fullName>
    </recommendedName>
</protein>
<feature type="coiled-coil region" evidence="1">
    <location>
        <begin position="152"/>
        <end position="203"/>
    </location>
</feature>
<evidence type="ECO:0000313" key="2">
    <source>
        <dbReference type="EMBL" id="GGA87924.1"/>
    </source>
</evidence>
<dbReference type="InterPro" id="IPR036785">
    <property type="entry name" value="YkyA-like_sf"/>
</dbReference>